<dbReference type="GO" id="GO:0009279">
    <property type="term" value="C:cell outer membrane"/>
    <property type="evidence" value="ECO:0007669"/>
    <property type="project" value="UniProtKB-SubCell"/>
</dbReference>
<reference evidence="18 19" key="1">
    <citation type="submission" date="2014-02" db="EMBL/GenBank/DDBJ databases">
        <title>Whole genome sequence of Sphingobium chlorophenolicum NBRC 16172.</title>
        <authorList>
            <person name="Gan H.M."/>
            <person name="Gan H.Y."/>
            <person name="Chew T.H."/>
            <person name="Savka M.A."/>
        </authorList>
    </citation>
    <scope>NUCLEOTIDE SEQUENCE [LARGE SCALE GENOMIC DNA]</scope>
    <source>
        <strain evidence="18 19">NBRC 16172</strain>
    </source>
</reference>
<keyword evidence="6 15" id="KW-0732">Signal</keyword>
<evidence type="ECO:0000256" key="5">
    <source>
        <dbReference type="ARBA" id="ARBA00022692"/>
    </source>
</evidence>
<dbReference type="RefSeq" id="WP_037447194.1">
    <property type="nucleotide sequence ID" value="NZ_JFHR01000003.1"/>
</dbReference>
<keyword evidence="8" id="KW-0406">Ion transport</keyword>
<evidence type="ECO:0000256" key="8">
    <source>
        <dbReference type="ARBA" id="ARBA00023065"/>
    </source>
</evidence>
<keyword evidence="2 12" id="KW-0813">Transport</keyword>
<evidence type="ECO:0000256" key="3">
    <source>
        <dbReference type="ARBA" id="ARBA00022452"/>
    </source>
</evidence>
<evidence type="ECO:0000256" key="14">
    <source>
        <dbReference type="RuleBase" id="RU003357"/>
    </source>
</evidence>
<comment type="similarity">
    <text evidence="12 14">Belongs to the TonB-dependent receptor family.</text>
</comment>
<dbReference type="InterPro" id="IPR010917">
    <property type="entry name" value="TonB_rcpt_CS"/>
</dbReference>
<dbReference type="InterPro" id="IPR036942">
    <property type="entry name" value="Beta-barrel_TonB_sf"/>
</dbReference>
<evidence type="ECO:0000256" key="11">
    <source>
        <dbReference type="ARBA" id="ARBA00023237"/>
    </source>
</evidence>
<keyword evidence="3 12" id="KW-1134">Transmembrane beta strand</keyword>
<evidence type="ECO:0000256" key="12">
    <source>
        <dbReference type="PROSITE-ProRule" id="PRU01360"/>
    </source>
</evidence>
<dbReference type="PANTHER" id="PTHR32552">
    <property type="entry name" value="FERRICHROME IRON RECEPTOR-RELATED"/>
    <property type="match status" value="1"/>
</dbReference>
<keyword evidence="5 12" id="KW-0812">Transmembrane</keyword>
<keyword evidence="10 12" id="KW-0472">Membrane</keyword>
<dbReference type="PROSITE" id="PS01156">
    <property type="entry name" value="TONB_DEPENDENT_REC_2"/>
    <property type="match status" value="1"/>
</dbReference>
<name>A0A081RIM0_SPHCR</name>
<dbReference type="Gene3D" id="2.40.170.20">
    <property type="entry name" value="TonB-dependent receptor, beta-barrel domain"/>
    <property type="match status" value="1"/>
</dbReference>
<evidence type="ECO:0000256" key="1">
    <source>
        <dbReference type="ARBA" id="ARBA00004571"/>
    </source>
</evidence>
<evidence type="ECO:0000256" key="6">
    <source>
        <dbReference type="ARBA" id="ARBA00022729"/>
    </source>
</evidence>
<accession>A0A081RIM0</accession>
<dbReference type="PROSITE" id="PS52016">
    <property type="entry name" value="TONB_DEPENDENT_REC_3"/>
    <property type="match status" value="1"/>
</dbReference>
<dbReference type="InterPro" id="IPR000531">
    <property type="entry name" value="Beta-barrel_TonB"/>
</dbReference>
<keyword evidence="11 12" id="KW-0998">Cell outer membrane</keyword>
<feature type="domain" description="TonB-dependent receptor-like beta-barrel" evidence="16">
    <location>
        <begin position="271"/>
        <end position="779"/>
    </location>
</feature>
<dbReference type="InterPro" id="IPR012910">
    <property type="entry name" value="Plug_dom"/>
</dbReference>
<evidence type="ECO:0000256" key="7">
    <source>
        <dbReference type="ARBA" id="ARBA00023004"/>
    </source>
</evidence>
<keyword evidence="7" id="KW-0408">Iron</keyword>
<comment type="caution">
    <text evidence="18">The sequence shown here is derived from an EMBL/GenBank/DDBJ whole genome shotgun (WGS) entry which is preliminary data.</text>
</comment>
<organism evidence="18 19">
    <name type="scientific">Sphingobium chlorophenolicum</name>
    <dbReference type="NCBI Taxonomy" id="46429"/>
    <lineage>
        <taxon>Bacteria</taxon>
        <taxon>Pseudomonadati</taxon>
        <taxon>Pseudomonadota</taxon>
        <taxon>Alphaproteobacteria</taxon>
        <taxon>Sphingomonadales</taxon>
        <taxon>Sphingomonadaceae</taxon>
        <taxon>Sphingobium</taxon>
    </lineage>
</organism>
<evidence type="ECO:0000259" key="16">
    <source>
        <dbReference type="Pfam" id="PF00593"/>
    </source>
</evidence>
<evidence type="ECO:0000256" key="13">
    <source>
        <dbReference type="PROSITE-ProRule" id="PRU10144"/>
    </source>
</evidence>
<dbReference type="eggNOG" id="COG4773">
    <property type="taxonomic scope" value="Bacteria"/>
</dbReference>
<feature type="domain" description="TonB-dependent receptor plug" evidence="17">
    <location>
        <begin position="53"/>
        <end position="162"/>
    </location>
</feature>
<dbReference type="SUPFAM" id="SSF56935">
    <property type="entry name" value="Porins"/>
    <property type="match status" value="1"/>
</dbReference>
<keyword evidence="4" id="KW-0410">Iron transport</keyword>
<evidence type="ECO:0000313" key="19">
    <source>
        <dbReference type="Proteomes" id="UP000028411"/>
    </source>
</evidence>
<feature type="short sequence motif" description="TonB C-terminal box" evidence="13">
    <location>
        <begin position="799"/>
        <end position="816"/>
    </location>
</feature>
<dbReference type="GO" id="GO:0006826">
    <property type="term" value="P:iron ion transport"/>
    <property type="evidence" value="ECO:0007669"/>
    <property type="project" value="UniProtKB-KW"/>
</dbReference>
<dbReference type="InterPro" id="IPR039426">
    <property type="entry name" value="TonB-dep_rcpt-like"/>
</dbReference>
<dbReference type="AlphaFoldDB" id="A0A081RIM0"/>
<evidence type="ECO:0000256" key="10">
    <source>
        <dbReference type="ARBA" id="ARBA00023136"/>
    </source>
</evidence>
<dbReference type="PANTHER" id="PTHR32552:SF81">
    <property type="entry name" value="TONB-DEPENDENT OUTER MEMBRANE RECEPTOR"/>
    <property type="match status" value="1"/>
</dbReference>
<gene>
    <name evidence="18" type="ORF">BV95_00592</name>
</gene>
<protein>
    <submittedName>
        <fullName evidence="18">TonB-dependent Receptor Plug domain protein</fullName>
    </submittedName>
</protein>
<evidence type="ECO:0000256" key="2">
    <source>
        <dbReference type="ARBA" id="ARBA00022448"/>
    </source>
</evidence>
<evidence type="ECO:0000259" key="17">
    <source>
        <dbReference type="Pfam" id="PF07715"/>
    </source>
</evidence>
<dbReference type="OrthoDB" id="9760333at2"/>
<evidence type="ECO:0000256" key="4">
    <source>
        <dbReference type="ARBA" id="ARBA00022496"/>
    </source>
</evidence>
<feature type="chain" id="PRO_5001763320" evidence="15">
    <location>
        <begin position="24"/>
        <end position="816"/>
    </location>
</feature>
<evidence type="ECO:0000256" key="9">
    <source>
        <dbReference type="ARBA" id="ARBA00023077"/>
    </source>
</evidence>
<feature type="signal peptide" evidence="15">
    <location>
        <begin position="1"/>
        <end position="23"/>
    </location>
</feature>
<comment type="subcellular location">
    <subcellularLocation>
        <location evidence="1 12">Cell outer membrane</location>
        <topology evidence="1 12">Multi-pass membrane protein</topology>
    </subcellularLocation>
</comment>
<keyword evidence="9 14" id="KW-0798">TonB box</keyword>
<evidence type="ECO:0000256" key="15">
    <source>
        <dbReference type="SAM" id="SignalP"/>
    </source>
</evidence>
<dbReference type="Pfam" id="PF07715">
    <property type="entry name" value="Plug"/>
    <property type="match status" value="1"/>
</dbReference>
<dbReference type="Proteomes" id="UP000028411">
    <property type="component" value="Unassembled WGS sequence"/>
</dbReference>
<dbReference type="PATRIC" id="fig|46429.4.peg.579"/>
<dbReference type="Pfam" id="PF00593">
    <property type="entry name" value="TonB_dep_Rec_b-barrel"/>
    <property type="match status" value="1"/>
</dbReference>
<dbReference type="EMBL" id="JFHR01000003">
    <property type="protein sequence ID" value="KEQ55043.1"/>
    <property type="molecule type" value="Genomic_DNA"/>
</dbReference>
<sequence length="816" mass="88399">MNTALRVLLLVSAASPVCVSAQTAPSSVADAPTPADQTGNDITVTARRREESVQDVPIAVSVLTDSVIAKSGSQNVSQLVQLQPSLTYYGTNSRNAAINIRGLGAPLGLTNDGLEQGVGIYIDQVYYSRIATAVSDLFDVAGVEVLRGPQGTLYGKNTTAGAINVGIRKPSFTPEAYLEASLGNLELRQAKGAVSGPLTENLAARFAFSTTSRRGTIYNVATRRWINERDNLSLRGQLLWRASDDLDLRLVGDYSRQRPEAGAQIYVRTGATQRSLNRQYAALAAAFDYAPPSTNAFDRLTDLDAELKAGQDSAGISLIADWKLGSGTLTSIIAWRLWNWLPSSDRDFTGLPITTFSGNPSRHRQVTQEVRYAYDGERFDFVAGGFYFWQRFRTEGAQEQGSAASRWLLNPGNVPAGSSGCNPPAANACNPAILDGLRSENDIRYKSVSAAIFGQLTWKVSDRLRILPGVRLNYDKKDGAYSATVTTGSGSTTLNSDQRNTLPPQSYAEKFDSWNLAYDLTVSYDVAREVMSYATFAHGFKSAGINMNGLPLSNGAPVLNAVTVRPEKIDHFEIGLKSQFFDRRATLNLSAFWTEIKDYQTTVTNNQSGGVVLAYLANAVKVRTRGAEAEFSFRPSDRFSLYANGAFTDARYIRFPDAPCPPELSGGTVLPVDANGNIVGTPSAPGTPGGFSPPFCDASGSWLPGVSKWSASYAFEYTLPVSTAGNAYFGFDGTARSKFSSNATRSRYTDVDGYSVENVRLGFRTADDRLNIFGWVRNLFDHDYYELLALQSGNTGLVAGQPADPRTYGITATVRF</sequence>
<proteinExistence type="inferred from homology"/>
<evidence type="ECO:0000313" key="18">
    <source>
        <dbReference type="EMBL" id="KEQ55043.1"/>
    </source>
</evidence>
<keyword evidence="18" id="KW-0675">Receptor</keyword>